<dbReference type="Proteomes" id="UP000663862">
    <property type="component" value="Unassembled WGS sequence"/>
</dbReference>
<evidence type="ECO:0000256" key="2">
    <source>
        <dbReference type="SAM" id="MobiDB-lite"/>
    </source>
</evidence>
<evidence type="ECO:0000313" key="3">
    <source>
        <dbReference type="EMBL" id="CAF3338103.1"/>
    </source>
</evidence>
<comment type="caution">
    <text evidence="5">The sequence shown here is derived from an EMBL/GenBank/DDBJ whole genome shotgun (WGS) entry which is preliminary data.</text>
</comment>
<feature type="coiled-coil region" evidence="1">
    <location>
        <begin position="190"/>
        <end position="217"/>
    </location>
</feature>
<dbReference type="EMBL" id="CAJNYU010001987">
    <property type="protein sequence ID" value="CAF3491215.1"/>
    <property type="molecule type" value="Genomic_DNA"/>
</dbReference>
<name>A0A820ZWM1_9BILA</name>
<evidence type="ECO:0000313" key="5">
    <source>
        <dbReference type="EMBL" id="CAF4568260.1"/>
    </source>
</evidence>
<dbReference type="Proteomes" id="UP000663865">
    <property type="component" value="Unassembled WGS sequence"/>
</dbReference>
<gene>
    <name evidence="4" type="ORF">FME351_LOCUS16173</name>
    <name evidence="3" type="ORF">KIK155_LOCUS2434</name>
    <name evidence="6" type="ORF">TOA249_LOCUS20184</name>
    <name evidence="5" type="ORF">TSG867_LOCUS25778</name>
</gene>
<feature type="region of interest" description="Disordered" evidence="2">
    <location>
        <begin position="285"/>
        <end position="330"/>
    </location>
</feature>
<evidence type="ECO:0000313" key="6">
    <source>
        <dbReference type="EMBL" id="CAF4748193.1"/>
    </source>
</evidence>
<keyword evidence="1" id="KW-0175">Coiled coil</keyword>
<accession>A0A820ZWM1</accession>
<feature type="compositionally biased region" description="Low complexity" evidence="2">
    <location>
        <begin position="287"/>
        <end position="296"/>
    </location>
</feature>
<dbReference type="EMBL" id="CAJNYV010000059">
    <property type="protein sequence ID" value="CAF3338103.1"/>
    <property type="molecule type" value="Genomic_DNA"/>
</dbReference>
<dbReference type="EMBL" id="CAJOBS010001631">
    <property type="protein sequence ID" value="CAF4748193.1"/>
    <property type="molecule type" value="Genomic_DNA"/>
</dbReference>
<dbReference type="Proteomes" id="UP000663869">
    <property type="component" value="Unassembled WGS sequence"/>
</dbReference>
<sequence length="567" mass="66367">MMLTSGWSNTNNVRLPLISSNIGDTSQQQQQQKQRQQQEQLLLQETPRRPPSNDSTQSIDNAYSLEHLFIALRRRIKHIVQTYNVKAFHETLKMCARLFKSYASYNLTTIDEFVRLLNKNARDNKKVLTVIDQFRLQLAELRHCHSTFEAELLVTTLAIDFHEDESEQQQSNLLLSKGKFSPRSRISKVRVRYIRQAAELKIQLKKINEQIQVLLHDEFYANASTLWDESEKYISASIPFHDHHMTYVLRLIPDIVLKFEYALQLCTKLFDLETTMLETYSQTNRFNDNNNHNNNHLHNDHDYNNNDNNHVENNHDQDNHKNNSIHHHHQQHNNINTIENNNNNGVSIKSYTGTTSVTMITLTPRSCHNQQHESQEVILEDNHKIIKPNENVHKPSNFFSADVTSNSSASSDVKLPIANKSPISSIYRNDPLDIISQHEDNPIFPPLFSSNVKPINQRSDQSKLQILIEQLDKRLADEEIYRKRLLNCVQQASRKSEQINRFPKNNMLTLVMSHQPAITEYQKGLYLRDYQIHKSVTDELNIALRETQHRIDWINTVRQRAFQCFRQ</sequence>
<proteinExistence type="predicted"/>
<evidence type="ECO:0000256" key="1">
    <source>
        <dbReference type="SAM" id="Coils"/>
    </source>
</evidence>
<evidence type="ECO:0000313" key="7">
    <source>
        <dbReference type="Proteomes" id="UP000663862"/>
    </source>
</evidence>
<dbReference type="Proteomes" id="UP000663838">
    <property type="component" value="Unassembled WGS sequence"/>
</dbReference>
<reference evidence="5" key="1">
    <citation type="submission" date="2021-02" db="EMBL/GenBank/DDBJ databases">
        <authorList>
            <person name="Nowell W R."/>
        </authorList>
    </citation>
    <scope>NUCLEOTIDE SEQUENCE</scope>
</reference>
<organism evidence="5 7">
    <name type="scientific">Rotaria socialis</name>
    <dbReference type="NCBI Taxonomy" id="392032"/>
    <lineage>
        <taxon>Eukaryota</taxon>
        <taxon>Metazoa</taxon>
        <taxon>Spiralia</taxon>
        <taxon>Gnathifera</taxon>
        <taxon>Rotifera</taxon>
        <taxon>Eurotatoria</taxon>
        <taxon>Bdelloidea</taxon>
        <taxon>Philodinida</taxon>
        <taxon>Philodinidae</taxon>
        <taxon>Rotaria</taxon>
    </lineage>
</organism>
<dbReference type="AlphaFoldDB" id="A0A820ZWM1"/>
<feature type="compositionally biased region" description="Basic and acidic residues" evidence="2">
    <location>
        <begin position="297"/>
        <end position="321"/>
    </location>
</feature>
<dbReference type="EMBL" id="CAJOBQ010002582">
    <property type="protein sequence ID" value="CAF4568260.1"/>
    <property type="molecule type" value="Genomic_DNA"/>
</dbReference>
<evidence type="ECO:0000313" key="4">
    <source>
        <dbReference type="EMBL" id="CAF3491215.1"/>
    </source>
</evidence>
<protein>
    <submittedName>
        <fullName evidence="5">Uncharacterized protein</fullName>
    </submittedName>
</protein>